<proteinExistence type="inferred from homology"/>
<evidence type="ECO:0000256" key="6">
    <source>
        <dbReference type="ARBA" id="ARBA00022989"/>
    </source>
</evidence>
<keyword evidence="4 9" id="KW-0812">Transmembrane</keyword>
<comment type="caution">
    <text evidence="12">The sequence shown here is derived from an EMBL/GenBank/DDBJ whole genome shotgun (WGS) entry which is preliminary data.</text>
</comment>
<dbReference type="STRING" id="158441.A0A226ELJ7"/>
<dbReference type="PANTHER" id="PTHR45624">
    <property type="entry name" value="MITOCHONDRIAL BASIC AMINO ACIDS TRANSPORTER-RELATED"/>
    <property type="match status" value="1"/>
</dbReference>
<dbReference type="Proteomes" id="UP000198287">
    <property type="component" value="Unassembled WGS sequence"/>
</dbReference>
<dbReference type="EMBL" id="LNIX01000003">
    <property type="protein sequence ID" value="OXA58565.1"/>
    <property type="molecule type" value="Genomic_DNA"/>
</dbReference>
<evidence type="ECO:0000256" key="1">
    <source>
        <dbReference type="ARBA" id="ARBA00004225"/>
    </source>
</evidence>
<dbReference type="PANTHER" id="PTHR45624:SF4">
    <property type="entry name" value="CONGESTED-LIKE TRACHEA PROTEIN-RELATED"/>
    <property type="match status" value="1"/>
</dbReference>
<dbReference type="GO" id="GO:0031966">
    <property type="term" value="C:mitochondrial membrane"/>
    <property type="evidence" value="ECO:0007669"/>
    <property type="project" value="UniProtKB-SubCell"/>
</dbReference>
<evidence type="ECO:0000313" key="12">
    <source>
        <dbReference type="EMBL" id="OXA58565.1"/>
    </source>
</evidence>
<dbReference type="GO" id="GO:1902603">
    <property type="term" value="P:carnitine transmembrane transport"/>
    <property type="evidence" value="ECO:0007669"/>
    <property type="project" value="TreeGrafter"/>
</dbReference>
<comment type="subcellular location">
    <subcellularLocation>
        <location evidence="1">Mitochondrion membrane</location>
        <topology evidence="1">Multi-pass membrane protein</topology>
    </subcellularLocation>
</comment>
<dbReference type="PROSITE" id="PS50920">
    <property type="entry name" value="SOLCAR"/>
    <property type="match status" value="3"/>
</dbReference>
<dbReference type="SUPFAM" id="SSF103506">
    <property type="entry name" value="Mitochondrial carrier"/>
    <property type="match status" value="1"/>
</dbReference>
<dbReference type="InterPro" id="IPR018108">
    <property type="entry name" value="MCP_transmembrane"/>
</dbReference>
<dbReference type="GO" id="GO:0015227">
    <property type="term" value="F:O-acyl-L-carnitine transmembrane transporter activity"/>
    <property type="evidence" value="ECO:0007669"/>
    <property type="project" value="TreeGrafter"/>
</dbReference>
<dbReference type="OMA" id="GVGGMCN"/>
<gene>
    <name evidence="12" type="ORF">Fcan01_06864</name>
</gene>
<dbReference type="GO" id="GO:0006839">
    <property type="term" value="P:mitochondrial transport"/>
    <property type="evidence" value="ECO:0007669"/>
    <property type="project" value="TreeGrafter"/>
</dbReference>
<feature type="repeat" description="Solcar" evidence="9">
    <location>
        <begin position="17"/>
        <end position="109"/>
    </location>
</feature>
<name>A0A226ELJ7_FOLCA</name>
<evidence type="ECO:0000256" key="11">
    <source>
        <dbReference type="SAM" id="Phobius"/>
    </source>
</evidence>
<dbReference type="Gene3D" id="1.50.40.10">
    <property type="entry name" value="Mitochondrial carrier domain"/>
    <property type="match status" value="2"/>
</dbReference>
<evidence type="ECO:0000256" key="3">
    <source>
        <dbReference type="ARBA" id="ARBA00022448"/>
    </source>
</evidence>
<keyword evidence="7" id="KW-0496">Mitochondrion</keyword>
<dbReference type="AlphaFoldDB" id="A0A226ELJ7"/>
<feature type="repeat" description="Solcar" evidence="9">
    <location>
        <begin position="233"/>
        <end position="319"/>
    </location>
</feature>
<keyword evidence="5" id="KW-0677">Repeat</keyword>
<comment type="similarity">
    <text evidence="2 10">Belongs to the mitochondrial carrier (TC 2.A.29) family.</text>
</comment>
<evidence type="ECO:0000313" key="13">
    <source>
        <dbReference type="Proteomes" id="UP000198287"/>
    </source>
</evidence>
<keyword evidence="8 9" id="KW-0472">Membrane</keyword>
<keyword evidence="13" id="KW-1185">Reference proteome</keyword>
<feature type="transmembrane region" description="Helical" evidence="11">
    <location>
        <begin position="132"/>
        <end position="152"/>
    </location>
</feature>
<feature type="repeat" description="Solcar" evidence="9">
    <location>
        <begin position="129"/>
        <end position="226"/>
    </location>
</feature>
<evidence type="ECO:0000256" key="10">
    <source>
        <dbReference type="RuleBase" id="RU000488"/>
    </source>
</evidence>
<evidence type="ECO:0000256" key="2">
    <source>
        <dbReference type="ARBA" id="ARBA00006375"/>
    </source>
</evidence>
<dbReference type="OrthoDB" id="14252at2759"/>
<keyword evidence="3 10" id="KW-0813">Transport</keyword>
<evidence type="ECO:0000256" key="9">
    <source>
        <dbReference type="PROSITE-ProRule" id="PRU00282"/>
    </source>
</evidence>
<dbReference type="InterPro" id="IPR023395">
    <property type="entry name" value="MCP_dom_sf"/>
</dbReference>
<dbReference type="InterPro" id="IPR050567">
    <property type="entry name" value="Mitochondrial_Carrier"/>
</dbReference>
<feature type="transmembrane region" description="Helical" evidence="11">
    <location>
        <begin position="20"/>
        <end position="40"/>
    </location>
</feature>
<evidence type="ECO:0000256" key="7">
    <source>
        <dbReference type="ARBA" id="ARBA00023128"/>
    </source>
</evidence>
<accession>A0A226ELJ7</accession>
<sequence>MKPESGNPPPPPPPPVISPLQNFIAGGFGGMCLVIAGHPFDTIKVRLQTASKISTTANGVVYSGALDAFRKTFVHEGLVGFYKGMGTPLIMTTPLFALGFFGYGVGKDIVSYLSPKSSEEERKRNGGMMSPLQLFCAGAICSCLTTVVVTPVERIKCLLQVQVQNSKSPPVNGNSSPKFNGPWHCGTTLLKEGGISSLYKGFGATFMRGVPQVGLYYMTYDVLKMKIGGGSPLSPAKTMLAGGLTGIINWAIVLPLDVVKSRVQTAAEGLYPRGVRDAWPALLKTEGPRGLYRGIVPVFIRAFPANAACFFGFETAIKFLHFVGI</sequence>
<protein>
    <submittedName>
        <fullName evidence="12">Mitochondrial carnitine/acylcarnitine carrier protein</fullName>
    </submittedName>
</protein>
<reference evidence="12 13" key="1">
    <citation type="submission" date="2015-12" db="EMBL/GenBank/DDBJ databases">
        <title>The genome of Folsomia candida.</title>
        <authorList>
            <person name="Faddeeva A."/>
            <person name="Derks M.F."/>
            <person name="Anvar Y."/>
            <person name="Smit S."/>
            <person name="Van Straalen N."/>
            <person name="Roelofs D."/>
        </authorList>
    </citation>
    <scope>NUCLEOTIDE SEQUENCE [LARGE SCALE GENOMIC DNA]</scope>
    <source>
        <strain evidence="12 13">VU population</strain>
        <tissue evidence="12">Whole body</tissue>
    </source>
</reference>
<evidence type="ECO:0000256" key="8">
    <source>
        <dbReference type="ARBA" id="ARBA00023136"/>
    </source>
</evidence>
<dbReference type="Pfam" id="PF00153">
    <property type="entry name" value="Mito_carr"/>
    <property type="match status" value="3"/>
</dbReference>
<keyword evidence="6 11" id="KW-1133">Transmembrane helix</keyword>
<evidence type="ECO:0000256" key="4">
    <source>
        <dbReference type="ARBA" id="ARBA00022692"/>
    </source>
</evidence>
<evidence type="ECO:0000256" key="5">
    <source>
        <dbReference type="ARBA" id="ARBA00022737"/>
    </source>
</evidence>
<organism evidence="12 13">
    <name type="scientific">Folsomia candida</name>
    <name type="common">Springtail</name>
    <dbReference type="NCBI Taxonomy" id="158441"/>
    <lineage>
        <taxon>Eukaryota</taxon>
        <taxon>Metazoa</taxon>
        <taxon>Ecdysozoa</taxon>
        <taxon>Arthropoda</taxon>
        <taxon>Hexapoda</taxon>
        <taxon>Collembola</taxon>
        <taxon>Entomobryomorpha</taxon>
        <taxon>Isotomoidea</taxon>
        <taxon>Isotomidae</taxon>
        <taxon>Proisotominae</taxon>
        <taxon>Folsomia</taxon>
    </lineage>
</organism>